<reference evidence="8" key="1">
    <citation type="journal article" date="2019" name="Int. J. Syst. Evol. Microbiol.">
        <title>The Global Catalogue of Microorganisms (GCM) 10K type strain sequencing project: providing services to taxonomists for standard genome sequencing and annotation.</title>
        <authorList>
            <consortium name="The Broad Institute Genomics Platform"/>
            <consortium name="The Broad Institute Genome Sequencing Center for Infectious Disease"/>
            <person name="Wu L."/>
            <person name="Ma J."/>
        </authorList>
    </citation>
    <scope>NUCLEOTIDE SEQUENCE [LARGE SCALE GENOMIC DNA]</scope>
    <source>
        <strain evidence="8">NCAIM B.02333</strain>
    </source>
</reference>
<evidence type="ECO:0000313" key="7">
    <source>
        <dbReference type="EMBL" id="MFC3687594.1"/>
    </source>
</evidence>
<evidence type="ECO:0000259" key="6">
    <source>
        <dbReference type="Pfam" id="PF01957"/>
    </source>
</evidence>
<name>A0ABV7WCQ4_9MICO</name>
<organism evidence="7 8">
    <name type="scientific">Aquipuribacter hungaricus</name>
    <dbReference type="NCBI Taxonomy" id="545624"/>
    <lineage>
        <taxon>Bacteria</taxon>
        <taxon>Bacillati</taxon>
        <taxon>Actinomycetota</taxon>
        <taxon>Actinomycetes</taxon>
        <taxon>Micrococcales</taxon>
        <taxon>Intrasporangiaceae</taxon>
        <taxon>Aquipuribacter</taxon>
    </lineage>
</organism>
<dbReference type="Proteomes" id="UP001595685">
    <property type="component" value="Unassembled WGS sequence"/>
</dbReference>
<proteinExistence type="predicted"/>
<dbReference type="Pfam" id="PF01957">
    <property type="entry name" value="NfeD"/>
    <property type="match status" value="1"/>
</dbReference>
<dbReference type="SUPFAM" id="SSF141322">
    <property type="entry name" value="NfeD domain-like"/>
    <property type="match status" value="1"/>
</dbReference>
<protein>
    <submittedName>
        <fullName evidence="7">NfeD family protein</fullName>
    </submittedName>
</protein>
<evidence type="ECO:0000313" key="8">
    <source>
        <dbReference type="Proteomes" id="UP001595685"/>
    </source>
</evidence>
<dbReference type="PANTHER" id="PTHR33507">
    <property type="entry name" value="INNER MEMBRANE PROTEIN YBBJ"/>
    <property type="match status" value="1"/>
</dbReference>
<keyword evidence="8" id="KW-1185">Reference proteome</keyword>
<evidence type="ECO:0000256" key="1">
    <source>
        <dbReference type="ARBA" id="ARBA00004141"/>
    </source>
</evidence>
<keyword evidence="3 5" id="KW-1133">Transmembrane helix</keyword>
<feature type="transmembrane region" description="Helical" evidence="5">
    <location>
        <begin position="46"/>
        <end position="70"/>
    </location>
</feature>
<evidence type="ECO:0000256" key="4">
    <source>
        <dbReference type="ARBA" id="ARBA00023136"/>
    </source>
</evidence>
<accession>A0ABV7WCQ4</accession>
<evidence type="ECO:0000256" key="2">
    <source>
        <dbReference type="ARBA" id="ARBA00022692"/>
    </source>
</evidence>
<keyword evidence="4 5" id="KW-0472">Membrane</keyword>
<dbReference type="PANTHER" id="PTHR33507:SF3">
    <property type="entry name" value="INNER MEMBRANE PROTEIN YBBJ"/>
    <property type="match status" value="1"/>
</dbReference>
<evidence type="ECO:0000256" key="3">
    <source>
        <dbReference type="ARBA" id="ARBA00022989"/>
    </source>
</evidence>
<dbReference type="Gene3D" id="2.40.50.140">
    <property type="entry name" value="Nucleic acid-binding proteins"/>
    <property type="match status" value="1"/>
</dbReference>
<dbReference type="EMBL" id="JBHRWW010000002">
    <property type="protein sequence ID" value="MFC3687594.1"/>
    <property type="molecule type" value="Genomic_DNA"/>
</dbReference>
<gene>
    <name evidence="7" type="ORF">ACFOLH_04490</name>
</gene>
<feature type="domain" description="NfeD-like C-terminal" evidence="6">
    <location>
        <begin position="89"/>
        <end position="147"/>
    </location>
</feature>
<keyword evidence="2 5" id="KW-0812">Transmembrane</keyword>
<sequence>MPEFLRDAQWFLWIAGALVLGLLELTSLDLVFGMLVLGALAAGGVALAGFGFVAQALVFTVVSGLGLVVARPYIKRAVDRSVPDAPTNVDALTGRTALALTDVDDRGGQVKLSGETWSARTVDRGERVPAGSDVVVVRIDGATALVRADADRPAPTDLTAPTDR</sequence>
<comment type="subcellular location">
    <subcellularLocation>
        <location evidence="1">Membrane</location>
        <topology evidence="1">Multi-pass membrane protein</topology>
    </subcellularLocation>
</comment>
<dbReference type="InterPro" id="IPR002810">
    <property type="entry name" value="NfeD-like_C"/>
</dbReference>
<comment type="caution">
    <text evidence="7">The sequence shown here is derived from an EMBL/GenBank/DDBJ whole genome shotgun (WGS) entry which is preliminary data.</text>
</comment>
<feature type="transmembrane region" description="Helical" evidence="5">
    <location>
        <begin position="12"/>
        <end position="40"/>
    </location>
</feature>
<dbReference type="InterPro" id="IPR012340">
    <property type="entry name" value="NA-bd_OB-fold"/>
</dbReference>
<dbReference type="InterPro" id="IPR052165">
    <property type="entry name" value="Membrane_assoc_protease"/>
</dbReference>
<dbReference type="RefSeq" id="WP_340289913.1">
    <property type="nucleotide sequence ID" value="NZ_JBBEOI010000012.1"/>
</dbReference>
<evidence type="ECO:0000256" key="5">
    <source>
        <dbReference type="SAM" id="Phobius"/>
    </source>
</evidence>